<keyword evidence="2" id="KW-0067">ATP-binding</keyword>
<dbReference type="InterPro" id="IPR056906">
    <property type="entry name" value="ORF2/G2P_dom"/>
</dbReference>
<sequence length="344" mass="40759">MALDTSKCGKKTVHLQAKDTGKHYVRLMTCNKLECPSCQPVISARIKKKIRYYAQHERLFFFNTITSKNGFQDLDNLFKKIRKEMSYNSTIAGHMKNKKVSYEKALAWYSKRKEKFIKSDVDIELRIMARMDAIIQVAKSKSVYYMTLPDWKKREFRKKYFDEIELKFADSYKEKKNDISLCEKLYEKILIRFSENENEDFKFIRVLEYHKSGQPHYHFLSNRYISHTLLKKFTVEDVSEVYDNTYIVEDAISRNKELNYENVDTSVVANYVSKITDYVTKDTIETYLEVQKESDITKKLISSSNSIKIFDDKDEKDLKYKKLAVFDYQLNSTNYEIPSNVGEV</sequence>
<feature type="non-terminal residue" evidence="2">
    <location>
        <position position="344"/>
    </location>
</feature>
<evidence type="ECO:0000313" key="2">
    <source>
        <dbReference type="EMBL" id="TKJ08549.1"/>
    </source>
</evidence>
<gene>
    <name evidence="2" type="ORF">FC695_00685</name>
</gene>
<proteinExistence type="predicted"/>
<dbReference type="AlphaFoldDB" id="A0A9X9AE49"/>
<accession>A0A9X9AE49</accession>
<dbReference type="Proteomes" id="UP000308444">
    <property type="component" value="Unassembled WGS sequence"/>
</dbReference>
<keyword evidence="2" id="KW-0378">Hydrolase</keyword>
<evidence type="ECO:0000313" key="3">
    <source>
        <dbReference type="Proteomes" id="UP000308444"/>
    </source>
</evidence>
<name>A0A9X9AE49_BACCE</name>
<reference evidence="2 3" key="1">
    <citation type="journal article" date="2019" name="Environ. Microbiol.">
        <title>An active ?-lactamase is a part of an orchestrated cell wall stress resistance network of Bacillus subtilis and related rhizosphere species.</title>
        <authorList>
            <person name="Bucher T."/>
            <person name="Keren-Paz A."/>
            <person name="Hausser J."/>
            <person name="Olender T."/>
            <person name="Cytryn E."/>
            <person name="Kolodkin-Gal I."/>
        </authorList>
    </citation>
    <scope>NUCLEOTIDE SEQUENCE [LARGE SCALE GENOMIC DNA]</scope>
    <source>
        <strain evidence="2 3">I32</strain>
    </source>
</reference>
<evidence type="ECO:0000259" key="1">
    <source>
        <dbReference type="Pfam" id="PF23343"/>
    </source>
</evidence>
<keyword evidence="2" id="KW-0347">Helicase</keyword>
<dbReference type="Pfam" id="PF23343">
    <property type="entry name" value="REP_ORF2-G2P"/>
    <property type="match status" value="1"/>
</dbReference>
<comment type="caution">
    <text evidence="2">The sequence shown here is derived from an EMBL/GenBank/DDBJ whole genome shotgun (WGS) entry which is preliminary data.</text>
</comment>
<feature type="domain" description="Replication-associated protein ORF2/G2P" evidence="1">
    <location>
        <begin position="168"/>
        <end position="282"/>
    </location>
</feature>
<protein>
    <submittedName>
        <fullName evidence="2">Helicase</fullName>
    </submittedName>
</protein>
<dbReference type="EMBL" id="SZOH01000032">
    <property type="protein sequence ID" value="TKJ08549.1"/>
    <property type="molecule type" value="Genomic_DNA"/>
</dbReference>
<organism evidence="2 3">
    <name type="scientific">Bacillus cereus</name>
    <dbReference type="NCBI Taxonomy" id="1396"/>
    <lineage>
        <taxon>Bacteria</taxon>
        <taxon>Bacillati</taxon>
        <taxon>Bacillota</taxon>
        <taxon>Bacilli</taxon>
        <taxon>Bacillales</taxon>
        <taxon>Bacillaceae</taxon>
        <taxon>Bacillus</taxon>
        <taxon>Bacillus cereus group</taxon>
    </lineage>
</organism>
<keyword evidence="2" id="KW-0547">Nucleotide-binding</keyword>
<dbReference type="GO" id="GO:0004386">
    <property type="term" value="F:helicase activity"/>
    <property type="evidence" value="ECO:0007669"/>
    <property type="project" value="UniProtKB-KW"/>
</dbReference>